<dbReference type="InterPro" id="IPR049049">
    <property type="entry name" value="Beta-AFase-like_GH127_C"/>
</dbReference>
<evidence type="ECO:0000259" key="2">
    <source>
        <dbReference type="Pfam" id="PF20736"/>
    </source>
</evidence>
<name>A0A9X1LT44_9MICO</name>
<accession>A0A9X1LT44</accession>
<dbReference type="AlphaFoldDB" id="A0A9X1LT44"/>
<reference evidence="4" key="1">
    <citation type="submission" date="2021-04" db="EMBL/GenBank/DDBJ databases">
        <title>Microbacterium tenobrionis sp. nov. and Microbacterium allomyrinae sp. nov., isolated from larvae of Tenobrio molitor and Allomyrina dichotoma, respectively.</title>
        <authorList>
            <person name="Lee S.D."/>
        </authorList>
    </citation>
    <scope>NUCLEOTIDE SEQUENCE</scope>
    <source>
        <strain evidence="4">BWT-G7</strain>
    </source>
</reference>
<dbReference type="InterPro" id="IPR012878">
    <property type="entry name" value="Beta-AFase-like_GH127_cat"/>
</dbReference>
<dbReference type="InterPro" id="IPR049174">
    <property type="entry name" value="Beta-AFase-like"/>
</dbReference>
<dbReference type="PANTHER" id="PTHR43465:SF2">
    <property type="entry name" value="DUF1680 DOMAIN PROTEIN (AFU_ORTHOLOGUE AFUA_1G08910)"/>
    <property type="match status" value="1"/>
</dbReference>
<organism evidence="4 5">
    <name type="scientific">Microbacterium allomyrinae</name>
    <dbReference type="NCBI Taxonomy" id="2830666"/>
    <lineage>
        <taxon>Bacteria</taxon>
        <taxon>Bacillati</taxon>
        <taxon>Actinomycetota</taxon>
        <taxon>Actinomycetes</taxon>
        <taxon>Micrococcales</taxon>
        <taxon>Microbacteriaceae</taxon>
        <taxon>Microbacterium</taxon>
    </lineage>
</organism>
<sequence length="644" mass="70506">MTMHTITPAPQAPVVPTHGRLRPLGLGDVRITGGFWGERQSVNGRETLDHVGSRLESEGWLPNFDLAVSGGLPSGRRGREFSDSEVYKYLEALAWEIGRTDDGALEQRFLDVAARVSAVQEEDGYLNTRFGRPGQDPRWSDLEWGHELYCLGHLFQAAVARERTRPGSPDGLLGVARRAADLVCAEFGADGRVAICGHAEIEVGLAELSRVTGERRYLIQARLFVERHGRGTLRDIEWGRKYFQDDVPVREAKVLRGHAVRANYLAAGAVDVAVDAGDSELLNALRRQWDRTIARRTYVTGGQGSHHQDEAFGDDWELPPDRAYSETCAGIGSIMFSWRLLLAGADPRHADLIERTLYNVLATSPAPDGRSFYYANTLHQRVPGIPADPAGTSPRASSSLRAPWFDVSCCPPNVARTLASLDAYIATADSDGVQLHQYAPATVRTTLDDGRRVEFDVDTAYPADGRVIVTHTTDAAAPWTLTLRVPSWATGATLRIVTADFVQQRPVEPGVVEIRHSFRVGDVVQLDLPMAPRVSTPDDRIDAVRGCVAIERGPEVLALESVDLAAAGIDDVGQVAIVAGTEPVERDGRVWVTLARLPLEDRRWPYGAPAPETGAALAEVALVPYHEWAERGPSTMRVWIPETP</sequence>
<dbReference type="Proteomes" id="UP001139354">
    <property type="component" value="Unassembled WGS sequence"/>
</dbReference>
<feature type="domain" description="Non-reducing end beta-L-arabinofuranosidase-like GH127 catalytic" evidence="1">
    <location>
        <begin position="28"/>
        <end position="421"/>
    </location>
</feature>
<feature type="domain" description="Non-reducing end beta-L-arabinofuranosidase-like GH127 middle" evidence="2">
    <location>
        <begin position="433"/>
        <end position="530"/>
    </location>
</feature>
<dbReference type="InterPro" id="IPR049046">
    <property type="entry name" value="Beta-AFase-like_GH127_middle"/>
</dbReference>
<keyword evidence="5" id="KW-1185">Reference proteome</keyword>
<dbReference type="GO" id="GO:0016787">
    <property type="term" value="F:hydrolase activity"/>
    <property type="evidence" value="ECO:0007669"/>
    <property type="project" value="UniProtKB-KW"/>
</dbReference>
<dbReference type="PANTHER" id="PTHR43465">
    <property type="entry name" value="DUF1680 DOMAIN PROTEIN (AFU_ORTHOLOGUE AFUA_1G08910)"/>
    <property type="match status" value="1"/>
</dbReference>
<dbReference type="RefSeq" id="WP_229383359.1">
    <property type="nucleotide sequence ID" value="NZ_JAGTTN010000001.1"/>
</dbReference>
<comment type="caution">
    <text evidence="4">The sequence shown here is derived from an EMBL/GenBank/DDBJ whole genome shotgun (WGS) entry which is preliminary data.</text>
</comment>
<proteinExistence type="predicted"/>
<protein>
    <submittedName>
        <fullName evidence="4">Glycoside hydrolase family 127 protein</fullName>
    </submittedName>
</protein>
<dbReference type="Pfam" id="PF07944">
    <property type="entry name" value="Beta-AFase-like_GH127_cat"/>
    <property type="match status" value="1"/>
</dbReference>
<dbReference type="InterPro" id="IPR008928">
    <property type="entry name" value="6-hairpin_glycosidase_sf"/>
</dbReference>
<feature type="domain" description="Non-reducing end beta-L-arabinofuranosidase-like GH127 C-terminal" evidence="3">
    <location>
        <begin position="533"/>
        <end position="641"/>
    </location>
</feature>
<evidence type="ECO:0000313" key="5">
    <source>
        <dbReference type="Proteomes" id="UP001139354"/>
    </source>
</evidence>
<gene>
    <name evidence="4" type="ORF">KEC57_04700</name>
</gene>
<dbReference type="Pfam" id="PF20736">
    <property type="entry name" value="Glyco_hydro127M"/>
    <property type="match status" value="1"/>
</dbReference>
<dbReference type="SUPFAM" id="SSF48208">
    <property type="entry name" value="Six-hairpin glycosidases"/>
    <property type="match status" value="1"/>
</dbReference>
<keyword evidence="4" id="KW-0378">Hydrolase</keyword>
<dbReference type="Pfam" id="PF20737">
    <property type="entry name" value="Glyco_hydro127C"/>
    <property type="match status" value="1"/>
</dbReference>
<dbReference type="EMBL" id="JAGTTN010000001">
    <property type="protein sequence ID" value="MCC2031479.1"/>
    <property type="molecule type" value="Genomic_DNA"/>
</dbReference>
<evidence type="ECO:0000259" key="1">
    <source>
        <dbReference type="Pfam" id="PF07944"/>
    </source>
</evidence>
<evidence type="ECO:0000313" key="4">
    <source>
        <dbReference type="EMBL" id="MCC2031479.1"/>
    </source>
</evidence>
<dbReference type="GO" id="GO:0005975">
    <property type="term" value="P:carbohydrate metabolic process"/>
    <property type="evidence" value="ECO:0007669"/>
    <property type="project" value="InterPro"/>
</dbReference>
<evidence type="ECO:0000259" key="3">
    <source>
        <dbReference type="Pfam" id="PF20737"/>
    </source>
</evidence>